<proteinExistence type="predicted"/>
<gene>
    <name evidence="1" type="ORF">ABI908_20450</name>
</gene>
<organism evidence="1 2">
    <name type="scientific">Chromobacterium phragmitis</name>
    <dbReference type="NCBI Taxonomy" id="2202141"/>
    <lineage>
        <taxon>Bacteria</taxon>
        <taxon>Pseudomonadati</taxon>
        <taxon>Pseudomonadota</taxon>
        <taxon>Betaproteobacteria</taxon>
        <taxon>Neisseriales</taxon>
        <taxon>Chromobacteriaceae</taxon>
        <taxon>Chromobacterium</taxon>
    </lineage>
</organism>
<protein>
    <recommendedName>
        <fullName evidence="3">Lipoprotein</fullName>
    </recommendedName>
</protein>
<accession>A0ABV0IYX3</accession>
<evidence type="ECO:0000313" key="2">
    <source>
        <dbReference type="Proteomes" id="UP001462502"/>
    </source>
</evidence>
<comment type="caution">
    <text evidence="1">The sequence shown here is derived from an EMBL/GenBank/DDBJ whole genome shotgun (WGS) entry which is preliminary data.</text>
</comment>
<dbReference type="RefSeq" id="WP_347935539.1">
    <property type="nucleotide sequence ID" value="NZ_CP158160.1"/>
</dbReference>
<name>A0ABV0IYX3_9NEIS</name>
<keyword evidence="2" id="KW-1185">Reference proteome</keyword>
<dbReference type="EMBL" id="JBDXMI010000001">
    <property type="protein sequence ID" value="MEO9386474.1"/>
    <property type="molecule type" value="Genomic_DNA"/>
</dbReference>
<dbReference type="Proteomes" id="UP001462502">
    <property type="component" value="Unassembled WGS sequence"/>
</dbReference>
<reference evidence="1 2" key="1">
    <citation type="submission" date="2024-05" db="EMBL/GenBank/DDBJ databases">
        <authorList>
            <person name="De Oliveira J.P."/>
            <person name="Noriler S.A."/>
            <person name="De Oliveira A.G."/>
            <person name="Sipoli D.S."/>
        </authorList>
    </citation>
    <scope>NUCLEOTIDE SEQUENCE [LARGE SCALE GENOMIC DNA]</scope>
    <source>
        <strain evidence="1 2">LABIM192</strain>
    </source>
</reference>
<evidence type="ECO:0000313" key="1">
    <source>
        <dbReference type="EMBL" id="MEO9386474.1"/>
    </source>
</evidence>
<sequence length="261" mass="29939">MKTKPKIIALAAAAIAIFYGVILMSHSDEKQSQKIHDSLIGKDGVITSYNYFINDGMSKKKLSSTDKNNLLKFIDINLNILSNISSTEELNKSDPSTKVELFAPKLLLEPIKSASADYTYIIKTPTQTTKGEYGSFLSSLKRKDDNSPWKYAYIPIRNGFNIPTLTNFENNDFDKLGLKFSEKFFLADLESKKHAIDFYQTSDYKKFAEYGDNEANYAFYKFTTSRNSIPLTVVFGVLEDQYNENETHPKNWFYVYMKRDN</sequence>
<evidence type="ECO:0008006" key="3">
    <source>
        <dbReference type="Google" id="ProtNLM"/>
    </source>
</evidence>